<proteinExistence type="predicted"/>
<reference evidence="2" key="2">
    <citation type="submission" date="2022-01" db="EMBL/GenBank/DDBJ databases">
        <authorList>
            <person name="Yamashiro T."/>
            <person name="Shiraishi A."/>
            <person name="Satake H."/>
            <person name="Nakayama K."/>
        </authorList>
    </citation>
    <scope>NUCLEOTIDE SEQUENCE</scope>
</reference>
<organism evidence="2 3">
    <name type="scientific">Tanacetum coccineum</name>
    <dbReference type="NCBI Taxonomy" id="301880"/>
    <lineage>
        <taxon>Eukaryota</taxon>
        <taxon>Viridiplantae</taxon>
        <taxon>Streptophyta</taxon>
        <taxon>Embryophyta</taxon>
        <taxon>Tracheophyta</taxon>
        <taxon>Spermatophyta</taxon>
        <taxon>Magnoliopsida</taxon>
        <taxon>eudicotyledons</taxon>
        <taxon>Gunneridae</taxon>
        <taxon>Pentapetalae</taxon>
        <taxon>asterids</taxon>
        <taxon>campanulids</taxon>
        <taxon>Asterales</taxon>
        <taxon>Asteraceae</taxon>
        <taxon>Asteroideae</taxon>
        <taxon>Anthemideae</taxon>
        <taxon>Anthemidinae</taxon>
        <taxon>Tanacetum</taxon>
    </lineage>
</organism>
<sequence length="377" mass="42511">MSYLDKSSNAISDLYKGLNIITKLLKEINNDVKDDLVVNKKISVATKTFTTISTNITEVLSLVKGFDLSNLQSTVRDLQAHVLKQEVEFTSWTKSSPNMAWNLGSRLIGQSSSTPSSSVTPTLTLTHIPTNVEGDNETNTTTEDPSSHTKGETDANKQEKKLVKSLFIVRPDPDALILIPYTINGKLFHLTAEQIQAHLDKEEKIKKAKEEAIKKNTVVKYLMNSLSQMYERIKKIPKELGIPSALPTPISEQAASKSSRRKRKQMKLEQEIKIPGLECHRTHPENIPFVNNMVIKELEYGIFFSDEFGDQAFQRWSDINKVGMEALVSYLVAAFMVQSPKNARFSMKLKKLIAEHPDQEKLKSKKVKLEALGYEMD</sequence>
<comment type="caution">
    <text evidence="2">The sequence shown here is derived from an EMBL/GenBank/DDBJ whole genome shotgun (WGS) entry which is preliminary data.</text>
</comment>
<accession>A0ABQ5EYQ6</accession>
<feature type="compositionally biased region" description="Low complexity" evidence="1">
    <location>
        <begin position="111"/>
        <end position="143"/>
    </location>
</feature>
<evidence type="ECO:0000313" key="2">
    <source>
        <dbReference type="EMBL" id="GJT56196.1"/>
    </source>
</evidence>
<feature type="compositionally biased region" description="Basic and acidic residues" evidence="1">
    <location>
        <begin position="145"/>
        <end position="157"/>
    </location>
</feature>
<dbReference type="EMBL" id="BQNB010016822">
    <property type="protein sequence ID" value="GJT56196.1"/>
    <property type="molecule type" value="Genomic_DNA"/>
</dbReference>
<evidence type="ECO:0000313" key="3">
    <source>
        <dbReference type="Proteomes" id="UP001151760"/>
    </source>
</evidence>
<feature type="region of interest" description="Disordered" evidence="1">
    <location>
        <begin position="111"/>
        <end position="157"/>
    </location>
</feature>
<evidence type="ECO:0000256" key="1">
    <source>
        <dbReference type="SAM" id="MobiDB-lite"/>
    </source>
</evidence>
<gene>
    <name evidence="2" type="ORF">Tco_0991250</name>
</gene>
<protein>
    <recommendedName>
        <fullName evidence="4">FRIGIDA-like protein</fullName>
    </recommendedName>
</protein>
<name>A0ABQ5EYQ6_9ASTR</name>
<keyword evidence="3" id="KW-1185">Reference proteome</keyword>
<reference evidence="2" key="1">
    <citation type="journal article" date="2022" name="Int. J. Mol. Sci.">
        <title>Draft Genome of Tanacetum Coccineum: Genomic Comparison of Closely Related Tanacetum-Family Plants.</title>
        <authorList>
            <person name="Yamashiro T."/>
            <person name="Shiraishi A."/>
            <person name="Nakayama K."/>
            <person name="Satake H."/>
        </authorList>
    </citation>
    <scope>NUCLEOTIDE SEQUENCE</scope>
</reference>
<dbReference type="Proteomes" id="UP001151760">
    <property type="component" value="Unassembled WGS sequence"/>
</dbReference>
<evidence type="ECO:0008006" key="4">
    <source>
        <dbReference type="Google" id="ProtNLM"/>
    </source>
</evidence>